<name>A0A517WQI8_9PLAN</name>
<gene>
    <name evidence="1" type="ORF">V202x_08750</name>
</gene>
<dbReference type="Proteomes" id="UP000318384">
    <property type="component" value="Chromosome"/>
</dbReference>
<protein>
    <submittedName>
        <fullName evidence="1">Uncharacterized protein</fullName>
    </submittedName>
</protein>
<organism evidence="1 2">
    <name type="scientific">Gimesia aquarii</name>
    <dbReference type="NCBI Taxonomy" id="2527964"/>
    <lineage>
        <taxon>Bacteria</taxon>
        <taxon>Pseudomonadati</taxon>
        <taxon>Planctomycetota</taxon>
        <taxon>Planctomycetia</taxon>
        <taxon>Planctomycetales</taxon>
        <taxon>Planctomycetaceae</taxon>
        <taxon>Gimesia</taxon>
    </lineage>
</organism>
<dbReference type="AlphaFoldDB" id="A0A517WQI8"/>
<dbReference type="EMBL" id="CP037422">
    <property type="protein sequence ID" value="QDU07518.1"/>
    <property type="molecule type" value="Genomic_DNA"/>
</dbReference>
<keyword evidence="2" id="KW-1185">Reference proteome</keyword>
<proteinExistence type="predicted"/>
<evidence type="ECO:0000313" key="2">
    <source>
        <dbReference type="Proteomes" id="UP000318384"/>
    </source>
</evidence>
<accession>A0A517WQI8</accession>
<sequence>MPSVEKSLTKQEMKALEIKKGQADPPGLRFDDLFLRLAFLEDNSRVIISFVDGHLEVAGCLIPVFVGH</sequence>
<evidence type="ECO:0000313" key="1">
    <source>
        <dbReference type="EMBL" id="QDU07518.1"/>
    </source>
</evidence>
<reference evidence="1 2" key="1">
    <citation type="submission" date="2019-03" db="EMBL/GenBank/DDBJ databases">
        <title>Deep-cultivation of Planctomycetes and their phenomic and genomic characterization uncovers novel biology.</title>
        <authorList>
            <person name="Wiegand S."/>
            <person name="Jogler M."/>
            <person name="Boedeker C."/>
            <person name="Pinto D."/>
            <person name="Vollmers J."/>
            <person name="Rivas-Marin E."/>
            <person name="Kohn T."/>
            <person name="Peeters S.H."/>
            <person name="Heuer A."/>
            <person name="Rast P."/>
            <person name="Oberbeckmann S."/>
            <person name="Bunk B."/>
            <person name="Jeske O."/>
            <person name="Meyerdierks A."/>
            <person name="Storesund J.E."/>
            <person name="Kallscheuer N."/>
            <person name="Luecker S."/>
            <person name="Lage O.M."/>
            <person name="Pohl T."/>
            <person name="Merkel B.J."/>
            <person name="Hornburger P."/>
            <person name="Mueller R.-W."/>
            <person name="Bruemmer F."/>
            <person name="Labrenz M."/>
            <person name="Spormann A.M."/>
            <person name="Op den Camp H."/>
            <person name="Overmann J."/>
            <person name="Amann R."/>
            <person name="Jetten M.S.M."/>
            <person name="Mascher T."/>
            <person name="Medema M.H."/>
            <person name="Devos D.P."/>
            <person name="Kaster A.-K."/>
            <person name="Ovreas L."/>
            <person name="Rohde M."/>
            <person name="Galperin M.Y."/>
            <person name="Jogler C."/>
        </authorList>
    </citation>
    <scope>NUCLEOTIDE SEQUENCE [LARGE SCALE GENOMIC DNA]</scope>
    <source>
        <strain evidence="1 2">V202</strain>
    </source>
</reference>